<protein>
    <submittedName>
        <fullName evidence="2">ECF transporter S component</fullName>
    </submittedName>
</protein>
<feature type="transmembrane region" description="Helical" evidence="1">
    <location>
        <begin position="39"/>
        <end position="63"/>
    </location>
</feature>
<comment type="caution">
    <text evidence="2">The sequence shown here is derived from an EMBL/GenBank/DDBJ whole genome shotgun (WGS) entry which is preliminary data.</text>
</comment>
<dbReference type="InterPro" id="IPR009825">
    <property type="entry name" value="ECF_substrate-spec-like"/>
</dbReference>
<feature type="transmembrane region" description="Helical" evidence="1">
    <location>
        <begin position="6"/>
        <end position="27"/>
    </location>
</feature>
<feature type="transmembrane region" description="Helical" evidence="1">
    <location>
        <begin position="126"/>
        <end position="149"/>
    </location>
</feature>
<accession>A0A396SBY0</accession>
<evidence type="ECO:0000313" key="2">
    <source>
        <dbReference type="EMBL" id="RHW38540.1"/>
    </source>
</evidence>
<feature type="transmembrane region" description="Helical" evidence="1">
    <location>
        <begin position="75"/>
        <end position="93"/>
    </location>
</feature>
<gene>
    <name evidence="2" type="ORF">D1B33_06590</name>
</gene>
<proteinExistence type="predicted"/>
<dbReference type="AlphaFoldDB" id="A0A396SBY0"/>
<keyword evidence="3" id="KW-1185">Reference proteome</keyword>
<keyword evidence="1" id="KW-1133">Transmembrane helix</keyword>
<feature type="transmembrane region" description="Helical" evidence="1">
    <location>
        <begin position="100"/>
        <end position="120"/>
    </location>
</feature>
<dbReference type="OrthoDB" id="5431035at2"/>
<keyword evidence="1" id="KW-0812">Transmembrane</keyword>
<dbReference type="Proteomes" id="UP000265692">
    <property type="component" value="Unassembled WGS sequence"/>
</dbReference>
<dbReference type="EMBL" id="QWEI01000002">
    <property type="protein sequence ID" value="RHW38540.1"/>
    <property type="molecule type" value="Genomic_DNA"/>
</dbReference>
<dbReference type="RefSeq" id="WP_118875573.1">
    <property type="nucleotide sequence ID" value="NZ_QWEI01000002.1"/>
</dbReference>
<organism evidence="2 3">
    <name type="scientific">Ureibacillus yapensis</name>
    <dbReference type="NCBI Taxonomy" id="2304605"/>
    <lineage>
        <taxon>Bacteria</taxon>
        <taxon>Bacillati</taxon>
        <taxon>Bacillota</taxon>
        <taxon>Bacilli</taxon>
        <taxon>Bacillales</taxon>
        <taxon>Caryophanaceae</taxon>
        <taxon>Ureibacillus</taxon>
    </lineage>
</organism>
<name>A0A396SBY0_9BACL</name>
<dbReference type="GO" id="GO:0022857">
    <property type="term" value="F:transmembrane transporter activity"/>
    <property type="evidence" value="ECO:0007669"/>
    <property type="project" value="InterPro"/>
</dbReference>
<sequence length="164" mass="17709">MESRKLKVLILTALIAAICVIGSFIKVPGFLATSALDSAPAFISVAFLPPVYSGLAGALGHLATSMLSGFPLGSFHFIIAAEMFIIVYLFNVLHRKSYNIIKWIFLIVSNGIGSALPFYFLISPAFFFSAVPSLLIATIINAVVAIIVLPAITRVFKREEVCNE</sequence>
<reference evidence="2 3" key="1">
    <citation type="submission" date="2018-08" db="EMBL/GenBank/DDBJ databases">
        <title>Lysinibacillus sp. YLB-03 draft genome sequence.</title>
        <authorList>
            <person name="Yu L."/>
        </authorList>
    </citation>
    <scope>NUCLEOTIDE SEQUENCE [LARGE SCALE GENOMIC DNA]</scope>
    <source>
        <strain evidence="2 3">YLB-03</strain>
    </source>
</reference>
<evidence type="ECO:0000256" key="1">
    <source>
        <dbReference type="SAM" id="Phobius"/>
    </source>
</evidence>
<dbReference type="Gene3D" id="1.10.1760.20">
    <property type="match status" value="1"/>
</dbReference>
<dbReference type="Pfam" id="PF07155">
    <property type="entry name" value="ECF-ribofla_trS"/>
    <property type="match status" value="1"/>
</dbReference>
<evidence type="ECO:0000313" key="3">
    <source>
        <dbReference type="Proteomes" id="UP000265692"/>
    </source>
</evidence>
<keyword evidence="1" id="KW-0472">Membrane</keyword>